<keyword evidence="2" id="KW-1185">Reference proteome</keyword>
<proteinExistence type="predicted"/>
<sequence>MGFNGSSSTSPPLRNNLPPFVDRFGDIPEPVRRQMIGACLSTLRQHLERMVEEIKSLKEPCWDCVRQLEDAVMAADSLGLEGVESYWSALARCSLEFENWERERVEKENRYGRWVWLHDVINSSDQDVHDVDDDDDDGGLKIYD</sequence>
<name>A0A5P1FUC2_ASPOF</name>
<dbReference type="Proteomes" id="UP000243459">
    <property type="component" value="Chromosome 1"/>
</dbReference>
<gene>
    <name evidence="1" type="ORF">A4U43_C01F15990</name>
</gene>
<protein>
    <submittedName>
        <fullName evidence="1">Uncharacterized protein</fullName>
    </submittedName>
</protein>
<dbReference type="Gramene" id="ONK80290">
    <property type="protein sequence ID" value="ONK80290"/>
    <property type="gene ID" value="A4U43_C01F15990"/>
</dbReference>
<evidence type="ECO:0000313" key="2">
    <source>
        <dbReference type="Proteomes" id="UP000243459"/>
    </source>
</evidence>
<accession>A0A5P1FUC2</accession>
<dbReference type="EMBL" id="CM007381">
    <property type="protein sequence ID" value="ONK80290.1"/>
    <property type="molecule type" value="Genomic_DNA"/>
</dbReference>
<evidence type="ECO:0000313" key="1">
    <source>
        <dbReference type="EMBL" id="ONK80290.1"/>
    </source>
</evidence>
<dbReference type="AlphaFoldDB" id="A0A5P1FUC2"/>
<reference evidence="2" key="1">
    <citation type="journal article" date="2017" name="Nat. Commun.">
        <title>The asparagus genome sheds light on the origin and evolution of a young Y chromosome.</title>
        <authorList>
            <person name="Harkess A."/>
            <person name="Zhou J."/>
            <person name="Xu C."/>
            <person name="Bowers J.E."/>
            <person name="Van der Hulst R."/>
            <person name="Ayyampalayam S."/>
            <person name="Mercati F."/>
            <person name="Riccardi P."/>
            <person name="McKain M.R."/>
            <person name="Kakrana A."/>
            <person name="Tang H."/>
            <person name="Ray J."/>
            <person name="Groenendijk J."/>
            <person name="Arikit S."/>
            <person name="Mathioni S.M."/>
            <person name="Nakano M."/>
            <person name="Shan H."/>
            <person name="Telgmann-Rauber A."/>
            <person name="Kanno A."/>
            <person name="Yue Z."/>
            <person name="Chen H."/>
            <person name="Li W."/>
            <person name="Chen Y."/>
            <person name="Xu X."/>
            <person name="Zhang Y."/>
            <person name="Luo S."/>
            <person name="Chen H."/>
            <person name="Gao J."/>
            <person name="Mao Z."/>
            <person name="Pires J.C."/>
            <person name="Luo M."/>
            <person name="Kudrna D."/>
            <person name="Wing R.A."/>
            <person name="Meyers B.C."/>
            <person name="Yi K."/>
            <person name="Kong H."/>
            <person name="Lavrijsen P."/>
            <person name="Sunseri F."/>
            <person name="Falavigna A."/>
            <person name="Ye Y."/>
            <person name="Leebens-Mack J.H."/>
            <person name="Chen G."/>
        </authorList>
    </citation>
    <scope>NUCLEOTIDE SEQUENCE [LARGE SCALE GENOMIC DNA]</scope>
    <source>
        <strain evidence="2">cv. DH0086</strain>
    </source>
</reference>
<organism evidence="1 2">
    <name type="scientific">Asparagus officinalis</name>
    <name type="common">Garden asparagus</name>
    <dbReference type="NCBI Taxonomy" id="4686"/>
    <lineage>
        <taxon>Eukaryota</taxon>
        <taxon>Viridiplantae</taxon>
        <taxon>Streptophyta</taxon>
        <taxon>Embryophyta</taxon>
        <taxon>Tracheophyta</taxon>
        <taxon>Spermatophyta</taxon>
        <taxon>Magnoliopsida</taxon>
        <taxon>Liliopsida</taxon>
        <taxon>Asparagales</taxon>
        <taxon>Asparagaceae</taxon>
        <taxon>Asparagoideae</taxon>
        <taxon>Asparagus</taxon>
    </lineage>
</organism>